<proteinExistence type="predicted"/>
<dbReference type="PANTHER" id="PTHR14226:SF78">
    <property type="entry name" value="SLR0060 PROTEIN"/>
    <property type="match status" value="1"/>
</dbReference>
<dbReference type="Pfam" id="PF01734">
    <property type="entry name" value="Patatin"/>
    <property type="match status" value="1"/>
</dbReference>
<dbReference type="SUPFAM" id="SSF52151">
    <property type="entry name" value="FabD/lysophospholipase-like"/>
    <property type="match status" value="1"/>
</dbReference>
<keyword evidence="2 4" id="KW-0442">Lipid degradation</keyword>
<dbReference type="HOGENOM" id="CLU_046839_0_0_5"/>
<dbReference type="InterPro" id="IPR002641">
    <property type="entry name" value="PNPLA_dom"/>
</dbReference>
<reference evidence="6 7" key="1">
    <citation type="journal article" date="2008" name="Appl. Environ. Microbiol.">
        <title>Genomic insights into Mn(II) oxidation by the marine alphaproteobacterium Aurantimonas sp. strain SI85-9A1.</title>
        <authorList>
            <person name="Dick G.J."/>
            <person name="Podell S."/>
            <person name="Johnson H.A."/>
            <person name="Rivera-Espinoza Y."/>
            <person name="Bernier-Latmani R."/>
            <person name="McCarthy J.K."/>
            <person name="Torpey J.W."/>
            <person name="Clement B.G."/>
            <person name="Gaasterland T."/>
            <person name="Tebo B.M."/>
        </authorList>
    </citation>
    <scope>NUCLEOTIDE SEQUENCE [LARGE SCALE GENOMIC DNA]</scope>
    <source>
        <strain evidence="6 7">SI85-9A1</strain>
    </source>
</reference>
<gene>
    <name evidence="6" type="ORF">SI859A1_00920</name>
</gene>
<feature type="short sequence motif" description="DGA/G" evidence="4">
    <location>
        <begin position="225"/>
        <end position="227"/>
    </location>
</feature>
<feature type="domain" description="PNPLA" evidence="5">
    <location>
        <begin position="15"/>
        <end position="238"/>
    </location>
</feature>
<evidence type="ECO:0000256" key="3">
    <source>
        <dbReference type="ARBA" id="ARBA00023098"/>
    </source>
</evidence>
<dbReference type="OrthoDB" id="9813090at2"/>
<evidence type="ECO:0000256" key="4">
    <source>
        <dbReference type="PROSITE-ProRule" id="PRU01161"/>
    </source>
</evidence>
<comment type="caution">
    <text evidence="4">Lacks conserved residue(s) required for the propagation of feature annotation.</text>
</comment>
<evidence type="ECO:0000256" key="2">
    <source>
        <dbReference type="ARBA" id="ARBA00022963"/>
    </source>
</evidence>
<keyword evidence="7" id="KW-1185">Reference proteome</keyword>
<dbReference type="InterPro" id="IPR050301">
    <property type="entry name" value="NTE"/>
</dbReference>
<keyword evidence="1 4" id="KW-0378">Hydrolase</keyword>
<evidence type="ECO:0000313" key="7">
    <source>
        <dbReference type="Proteomes" id="UP000000321"/>
    </source>
</evidence>
<feature type="active site" description="Nucleophile" evidence="4">
    <location>
        <position position="50"/>
    </location>
</feature>
<evidence type="ECO:0000259" key="5">
    <source>
        <dbReference type="PROSITE" id="PS51635"/>
    </source>
</evidence>
<dbReference type="AlphaFoldDB" id="Q1YJS8"/>
<feature type="active site" description="Proton acceptor" evidence="4">
    <location>
        <position position="225"/>
    </location>
</feature>
<evidence type="ECO:0000313" key="6">
    <source>
        <dbReference type="EMBL" id="EAS50795.1"/>
    </source>
</evidence>
<dbReference type="GO" id="GO:0016787">
    <property type="term" value="F:hydrolase activity"/>
    <property type="evidence" value="ECO:0007669"/>
    <property type="project" value="UniProtKB-UniRule"/>
</dbReference>
<dbReference type="Proteomes" id="UP000000321">
    <property type="component" value="Unassembled WGS sequence"/>
</dbReference>
<protein>
    <recommendedName>
        <fullName evidence="5">PNPLA domain-containing protein</fullName>
    </recommendedName>
</protein>
<dbReference type="EMBL" id="AAPJ01000002">
    <property type="protein sequence ID" value="EAS50795.1"/>
    <property type="molecule type" value="Genomic_DNA"/>
</dbReference>
<comment type="caution">
    <text evidence="6">The sequence shown here is derived from an EMBL/GenBank/DDBJ whole genome shotgun (WGS) entry which is preliminary data.</text>
</comment>
<keyword evidence="3 4" id="KW-0443">Lipid metabolism</keyword>
<accession>Q1YJS8</accession>
<dbReference type="Gene3D" id="3.40.1090.10">
    <property type="entry name" value="Cytosolic phospholipase A2 catalytic domain"/>
    <property type="match status" value="2"/>
</dbReference>
<sequence>MDDATRSVSPRIGLALSGGGIRAAVFHLGVLRQLAEGDLLEDVTQISTVSGGSLVSGAIFAHAGGRWPSSADFLGKVYPSIREMLTTTDLFSLKALGVRGVLRENVHLVSGRAGILSRLLHQRWRIRMKISDLPKSPLWHINTTCIETGKNWRFSQEAMGDWQFGRRYSPDVTVADAIAASAAVPYVIGAMPLTISPQGWWQTDPATKEPIQKVKPRYRKVHLWDGGAYENMALEALYKPVEGLQNCDALICSDASGPLGEPETVAKSLLAGRLASPRLFDIASDQIRALRSRVLMKSIESNEIEGYLLRIGVPARKFGLRSPETDDYLTDAACDLCLTYPTTLTQIETDDFDRIARHGSEAVHLTIGTHSTNPYLKSRAVRRPGQNGGET</sequence>
<organism evidence="6 7">
    <name type="scientific">Aurantimonas manganoxydans (strain ATCC BAA-1229 / DSM 21871 / SI85-9A1)</name>
    <dbReference type="NCBI Taxonomy" id="287752"/>
    <lineage>
        <taxon>Bacteria</taxon>
        <taxon>Pseudomonadati</taxon>
        <taxon>Pseudomonadota</taxon>
        <taxon>Alphaproteobacteria</taxon>
        <taxon>Hyphomicrobiales</taxon>
        <taxon>Aurantimonadaceae</taxon>
        <taxon>Aurantimonas</taxon>
    </lineage>
</organism>
<evidence type="ECO:0000256" key="1">
    <source>
        <dbReference type="ARBA" id="ARBA00022801"/>
    </source>
</evidence>
<dbReference type="RefSeq" id="WP_009208785.1">
    <property type="nucleotide sequence ID" value="NZ_BBWP01000036.1"/>
</dbReference>
<dbReference type="BioCyc" id="AURANTIMONAS:SI859A1_00920-MONOMER"/>
<dbReference type="PANTHER" id="PTHR14226">
    <property type="entry name" value="NEUROPATHY TARGET ESTERASE/SWISS CHEESE D.MELANOGASTER"/>
    <property type="match status" value="1"/>
</dbReference>
<dbReference type="PROSITE" id="PS51635">
    <property type="entry name" value="PNPLA"/>
    <property type="match status" value="1"/>
</dbReference>
<dbReference type="InterPro" id="IPR016035">
    <property type="entry name" value="Acyl_Trfase/lysoPLipase"/>
</dbReference>
<dbReference type="GO" id="GO:0016042">
    <property type="term" value="P:lipid catabolic process"/>
    <property type="evidence" value="ECO:0007669"/>
    <property type="project" value="UniProtKB-UniRule"/>
</dbReference>
<name>Q1YJS8_AURMS</name>